<evidence type="ECO:0000313" key="2">
    <source>
        <dbReference type="EMBL" id="MBB4935457.1"/>
    </source>
</evidence>
<sequence length="118" mass="12804">MLEGRRKSIQPMAQRLPEGDMQALQQFVRQSPWESEPVQRRIATKVSRAIGPKAWVVDDTTVPKAGEQSVGAAHQWCGALGKQAVCQRAFRGLMSLSSLGLDEAGWSGVRVWAMGAAG</sequence>
<evidence type="ECO:0000259" key="1">
    <source>
        <dbReference type="Pfam" id="PF13546"/>
    </source>
</evidence>
<accession>A0A7W7W5P4</accession>
<feature type="domain" description="Transposase IS701-like DDE" evidence="1">
    <location>
        <begin position="1"/>
        <end position="90"/>
    </location>
</feature>
<organism evidence="2 3">
    <name type="scientific">Lipingzhangella halophila</name>
    <dbReference type="NCBI Taxonomy" id="1783352"/>
    <lineage>
        <taxon>Bacteria</taxon>
        <taxon>Bacillati</taxon>
        <taxon>Actinomycetota</taxon>
        <taxon>Actinomycetes</taxon>
        <taxon>Streptosporangiales</taxon>
        <taxon>Nocardiopsidaceae</taxon>
        <taxon>Lipingzhangella</taxon>
    </lineage>
</organism>
<name>A0A7W7W5P4_9ACTN</name>
<reference evidence="2 3" key="1">
    <citation type="submission" date="2020-08" db="EMBL/GenBank/DDBJ databases">
        <title>Sequencing the genomes of 1000 actinobacteria strains.</title>
        <authorList>
            <person name="Klenk H.-P."/>
        </authorList>
    </citation>
    <scope>NUCLEOTIDE SEQUENCE [LARGE SCALE GENOMIC DNA]</scope>
    <source>
        <strain evidence="2 3">DSM 102030</strain>
    </source>
</reference>
<dbReference type="InterPro" id="IPR039365">
    <property type="entry name" value="IS701-like"/>
</dbReference>
<gene>
    <name evidence="2" type="ORF">F4561_006351</name>
</gene>
<dbReference type="Pfam" id="PF13546">
    <property type="entry name" value="DDE_5"/>
    <property type="match status" value="1"/>
</dbReference>
<dbReference type="AlphaFoldDB" id="A0A7W7W5P4"/>
<dbReference type="Proteomes" id="UP000523007">
    <property type="component" value="Unassembled WGS sequence"/>
</dbReference>
<dbReference type="PANTHER" id="PTHR33627">
    <property type="entry name" value="TRANSPOSASE"/>
    <property type="match status" value="1"/>
</dbReference>
<evidence type="ECO:0000313" key="3">
    <source>
        <dbReference type="Proteomes" id="UP000523007"/>
    </source>
</evidence>
<comment type="caution">
    <text evidence="2">The sequence shown here is derived from an EMBL/GenBank/DDBJ whole genome shotgun (WGS) entry which is preliminary data.</text>
</comment>
<proteinExistence type="predicted"/>
<protein>
    <submittedName>
        <fullName evidence="2">SRSO17 transposase</fullName>
    </submittedName>
</protein>
<dbReference type="InterPro" id="IPR038721">
    <property type="entry name" value="IS701-like_DDE_dom"/>
</dbReference>
<dbReference type="PANTHER" id="PTHR33627:SF1">
    <property type="entry name" value="TRANSPOSASE"/>
    <property type="match status" value="1"/>
</dbReference>
<keyword evidence="3" id="KW-1185">Reference proteome</keyword>
<dbReference type="EMBL" id="JACHJT010000002">
    <property type="protein sequence ID" value="MBB4935457.1"/>
    <property type="molecule type" value="Genomic_DNA"/>
</dbReference>